<protein>
    <recommendedName>
        <fullName evidence="6">SAM domain-containing protein</fullName>
    </recommendedName>
</protein>
<gene>
    <name evidence="4" type="ORF">LAESUDRAFT_714458</name>
</gene>
<keyword evidence="3" id="KW-0812">Transmembrane</keyword>
<feature type="compositionally biased region" description="Low complexity" evidence="2">
    <location>
        <begin position="267"/>
        <end position="277"/>
    </location>
</feature>
<keyword evidence="5" id="KW-1185">Reference proteome</keyword>
<feature type="transmembrane region" description="Helical" evidence="3">
    <location>
        <begin position="606"/>
        <end position="626"/>
    </location>
</feature>
<dbReference type="RefSeq" id="XP_040763805.1">
    <property type="nucleotide sequence ID" value="XM_040907068.1"/>
</dbReference>
<evidence type="ECO:0008006" key="6">
    <source>
        <dbReference type="Google" id="ProtNLM"/>
    </source>
</evidence>
<evidence type="ECO:0000313" key="5">
    <source>
        <dbReference type="Proteomes" id="UP000076871"/>
    </source>
</evidence>
<feature type="region of interest" description="Disordered" evidence="2">
    <location>
        <begin position="249"/>
        <end position="293"/>
    </location>
</feature>
<evidence type="ECO:0000256" key="2">
    <source>
        <dbReference type="SAM" id="MobiDB-lite"/>
    </source>
</evidence>
<evidence type="ECO:0000313" key="4">
    <source>
        <dbReference type="EMBL" id="KZT06065.1"/>
    </source>
</evidence>
<reference evidence="4 5" key="1">
    <citation type="journal article" date="2016" name="Mol. Biol. Evol.">
        <title>Comparative Genomics of Early-Diverging Mushroom-Forming Fungi Provides Insights into the Origins of Lignocellulose Decay Capabilities.</title>
        <authorList>
            <person name="Nagy L.G."/>
            <person name="Riley R."/>
            <person name="Tritt A."/>
            <person name="Adam C."/>
            <person name="Daum C."/>
            <person name="Floudas D."/>
            <person name="Sun H."/>
            <person name="Yadav J.S."/>
            <person name="Pangilinan J."/>
            <person name="Larsson K.H."/>
            <person name="Matsuura K."/>
            <person name="Barry K."/>
            <person name="Labutti K."/>
            <person name="Kuo R."/>
            <person name="Ohm R.A."/>
            <person name="Bhattacharya S.S."/>
            <person name="Shirouzu T."/>
            <person name="Yoshinaga Y."/>
            <person name="Martin F.M."/>
            <person name="Grigoriev I.V."/>
            <person name="Hibbett D.S."/>
        </authorList>
    </citation>
    <scope>NUCLEOTIDE SEQUENCE [LARGE SCALE GENOMIC DNA]</scope>
    <source>
        <strain evidence="4 5">93-53</strain>
    </source>
</reference>
<dbReference type="EMBL" id="KV427626">
    <property type="protein sequence ID" value="KZT06065.1"/>
    <property type="molecule type" value="Genomic_DNA"/>
</dbReference>
<keyword evidence="1" id="KW-0175">Coiled coil</keyword>
<keyword evidence="3" id="KW-1133">Transmembrane helix</keyword>
<dbReference type="GeneID" id="63824097"/>
<proteinExistence type="predicted"/>
<feature type="coiled-coil region" evidence="1">
    <location>
        <begin position="484"/>
        <end position="528"/>
    </location>
</feature>
<keyword evidence="3" id="KW-0472">Membrane</keyword>
<dbReference type="InParanoid" id="A0A165E1G8"/>
<feature type="region of interest" description="Disordered" evidence="2">
    <location>
        <begin position="73"/>
        <end position="154"/>
    </location>
</feature>
<dbReference type="OrthoDB" id="2425321at2759"/>
<feature type="region of interest" description="Disordered" evidence="2">
    <location>
        <begin position="311"/>
        <end position="355"/>
    </location>
</feature>
<accession>A0A165E1G8</accession>
<sequence>MSTERSLPTLPAPVSPGLNYSPSMKHDPNLKPNPHPYAVKTTTTALLTRSNSTGYNVNAAHHFYVPLSPKANYSPEGRKGHRASKSVNVVTESPSRSLRPLPIPPSLTNHDTPTTEEHGSASPPEHRKKRAETLPTYPVDEEQQSSVPMEDFPSNPKVWTPSQLSTYLVMALRVTSRGKPGESEPVVLPLRVAKDIAAFAKAKMISGRTFLRLAEADLEEMGMNKKWREAILSASHDLRQNVLKGRIWGPEASPNSSPDTAFFSRPSYNSSGSSLELSADEGENGDGASRLRRSRSGRVIRMVASFERTGSFSSNDSFDDSPDKENDSIRSEEPAGEPLLQIQSSVEQPSVPGDLPEKLAEDGEPSIEALLMASGSQELVEGPWGARAWEELDLEPGVTVKRISDLGPSDQADEMQRTVLGVNRSGSRRDKGERRVVTAVFTPAESHNTLEICDSAGTLVIAEDCTEHPLMGPHTESQAFYDQEERLENELAATRALLETFRSRLEVVEQKVTDLECLEEERERSRAMEPLPNGCAITSTSGLQQERDQALLVTAPEYDSATTQRLLPANLRSLDLIRSAISGPSDATRNDDDDEDGTDPSSLVGLSSYVLLVGFGVCAVVLRVVFRRIAGRNSLSGWKK</sequence>
<evidence type="ECO:0000256" key="1">
    <source>
        <dbReference type="SAM" id="Coils"/>
    </source>
</evidence>
<dbReference type="AlphaFoldDB" id="A0A165E1G8"/>
<evidence type="ECO:0000256" key="3">
    <source>
        <dbReference type="SAM" id="Phobius"/>
    </source>
</evidence>
<feature type="region of interest" description="Disordered" evidence="2">
    <location>
        <begin position="1"/>
        <end position="34"/>
    </location>
</feature>
<name>A0A165E1G8_9APHY</name>
<organism evidence="4 5">
    <name type="scientific">Laetiporus sulphureus 93-53</name>
    <dbReference type="NCBI Taxonomy" id="1314785"/>
    <lineage>
        <taxon>Eukaryota</taxon>
        <taxon>Fungi</taxon>
        <taxon>Dikarya</taxon>
        <taxon>Basidiomycota</taxon>
        <taxon>Agaricomycotina</taxon>
        <taxon>Agaricomycetes</taxon>
        <taxon>Polyporales</taxon>
        <taxon>Laetiporus</taxon>
    </lineage>
</organism>
<dbReference type="Proteomes" id="UP000076871">
    <property type="component" value="Unassembled WGS sequence"/>
</dbReference>
<feature type="compositionally biased region" description="Basic and acidic residues" evidence="2">
    <location>
        <begin position="321"/>
        <end position="333"/>
    </location>
</feature>